<sequence length="527" mass="56169">MIYLVEFQAHDGTNVLTERFATDGYNTRPSDTPANTHWEARVINPGAYKQSVFDDGTTSGEARAGYGFVEIAIGDDGVGNTADRLASHAVDGRPITIFALDSIFAQWSSRTVVFRGTMEQIEVDWTKATIRIRDRLEDLAKPIQPTLYAGTTTDGTKIEAEGQKDDLKGKPKPLAWGVNRNVPGVMSNRFRNVYDFAANGVFAFNAVRDRGVSLTAGTDYATTAALVGATVSAGQYATCKATGQIKLGSPAAGEITADIVEGAAGQRSAPKIARRILESAGFVAGTDFAADDLDALHALQAAEVGIWIGAEQRDVLPALTLILDSIGAYMAPDPLGVLRFGRIDLSGTPSGIVLDETVILTGSSSIQRLATGDDRNGVPAWQVTVQYAPSWLVQDADALSQANTTAELRAFASEEYRTAVAKNEALKTIHLRAAELTFGSLMATEADALAEASRRLGIYGVRRERYQVPLHASQAQGIRLGQIVTLKLPRFGLDAGKPMLVIGLDVTLPHRSGEGTTAGTVVLDLFG</sequence>
<name>A0ACD4NL66_9HYPH</name>
<organism evidence="1 2">
    <name type="scientific">Antarcticirhabdus aurantiaca</name>
    <dbReference type="NCBI Taxonomy" id="2606717"/>
    <lineage>
        <taxon>Bacteria</taxon>
        <taxon>Pseudomonadati</taxon>
        <taxon>Pseudomonadota</taxon>
        <taxon>Alphaproteobacteria</taxon>
        <taxon>Hyphomicrobiales</taxon>
        <taxon>Aurantimonadaceae</taxon>
        <taxon>Antarcticirhabdus</taxon>
    </lineage>
</organism>
<dbReference type="EMBL" id="CP113520">
    <property type="protein sequence ID" value="WAJ27531.1"/>
    <property type="molecule type" value="Genomic_DNA"/>
</dbReference>
<protein>
    <submittedName>
        <fullName evidence="1">Uncharacterized protein</fullName>
    </submittedName>
</protein>
<proteinExistence type="predicted"/>
<accession>A0ACD4NL66</accession>
<dbReference type="Proteomes" id="UP001163223">
    <property type="component" value="Chromosome"/>
</dbReference>
<evidence type="ECO:0000313" key="1">
    <source>
        <dbReference type="EMBL" id="WAJ27531.1"/>
    </source>
</evidence>
<reference evidence="1" key="1">
    <citation type="submission" date="2022-11" db="EMBL/GenBank/DDBJ databases">
        <title>beta-Carotene-producing bacterium, Jeongeuplla avenae sp. nov., alleviates the salt stress of Arabidopsis seedlings.</title>
        <authorList>
            <person name="Jiang L."/>
            <person name="Lee J."/>
        </authorList>
    </citation>
    <scope>NUCLEOTIDE SEQUENCE</scope>
    <source>
        <strain evidence="1">DY_R2A_6</strain>
    </source>
</reference>
<gene>
    <name evidence="1" type="ORF">OXU80_22220</name>
</gene>
<evidence type="ECO:0000313" key="2">
    <source>
        <dbReference type="Proteomes" id="UP001163223"/>
    </source>
</evidence>
<keyword evidence="2" id="KW-1185">Reference proteome</keyword>